<proteinExistence type="predicted"/>
<dbReference type="EMBL" id="LGTE01000003">
    <property type="protein sequence ID" value="KNZ70563.1"/>
    <property type="molecule type" value="Genomic_DNA"/>
</dbReference>
<evidence type="ECO:0000313" key="13">
    <source>
        <dbReference type="Proteomes" id="UP000037175"/>
    </source>
</evidence>
<dbReference type="FunFam" id="3.40.50.2300:FF:000001">
    <property type="entry name" value="DNA-binding response regulator PhoB"/>
    <property type="match status" value="1"/>
</dbReference>
<evidence type="ECO:0000256" key="2">
    <source>
        <dbReference type="ARBA" id="ARBA00022553"/>
    </source>
</evidence>
<evidence type="ECO:0000256" key="4">
    <source>
        <dbReference type="ARBA" id="ARBA00023015"/>
    </source>
</evidence>
<keyword evidence="4" id="KW-0805">Transcription regulation</keyword>
<dbReference type="SMART" id="SM00448">
    <property type="entry name" value="REC"/>
    <property type="match status" value="1"/>
</dbReference>
<evidence type="ECO:0000256" key="6">
    <source>
        <dbReference type="ARBA" id="ARBA00023163"/>
    </source>
</evidence>
<evidence type="ECO:0000256" key="7">
    <source>
        <dbReference type="ARBA" id="ARBA00024867"/>
    </source>
</evidence>
<dbReference type="InterPro" id="IPR001867">
    <property type="entry name" value="OmpR/PhoB-type_DNA-bd"/>
</dbReference>
<dbReference type="CDD" id="cd00383">
    <property type="entry name" value="trans_reg_C"/>
    <property type="match status" value="1"/>
</dbReference>
<evidence type="ECO:0000259" key="10">
    <source>
        <dbReference type="PROSITE" id="PS50110"/>
    </source>
</evidence>
<dbReference type="Gene3D" id="1.10.10.10">
    <property type="entry name" value="Winged helix-like DNA-binding domain superfamily/Winged helix DNA-binding domain"/>
    <property type="match status" value="1"/>
</dbReference>
<accession>A0A0L6W5C2</accession>
<dbReference type="GO" id="GO:0000976">
    <property type="term" value="F:transcription cis-regulatory region binding"/>
    <property type="evidence" value="ECO:0007669"/>
    <property type="project" value="TreeGrafter"/>
</dbReference>
<dbReference type="GO" id="GO:0006355">
    <property type="term" value="P:regulation of DNA-templated transcription"/>
    <property type="evidence" value="ECO:0007669"/>
    <property type="project" value="InterPro"/>
</dbReference>
<dbReference type="SMART" id="SM00862">
    <property type="entry name" value="Trans_reg_C"/>
    <property type="match status" value="1"/>
</dbReference>
<dbReference type="PROSITE" id="PS50110">
    <property type="entry name" value="RESPONSE_REGULATORY"/>
    <property type="match status" value="1"/>
</dbReference>
<dbReference type="FunFam" id="1.10.10.10:FF:000018">
    <property type="entry name" value="DNA-binding response regulator ResD"/>
    <property type="match status" value="1"/>
</dbReference>
<evidence type="ECO:0000256" key="1">
    <source>
        <dbReference type="ARBA" id="ARBA00018672"/>
    </source>
</evidence>
<feature type="domain" description="Response regulatory" evidence="10">
    <location>
        <begin position="6"/>
        <end position="119"/>
    </location>
</feature>
<sequence>MEKKHTVLVVDDETKILEVVKSFLEADGYRAYVAQNGDRALKLFENVKPDLVILDIMLPDIDGKELCKMIRKKSKVPIIMLTARVGEEDTVQCLDLGADDYVTKPFSPRALMGRVRAVLRRYADSAQVVADIISFRQGELEINCVSREVLVRGAPVNLTAVEFRLLQTLAKNMKKVFTREELIQAVYGWNYEGNDRSIDTHIKNLRHKIEADPKNPLYILTVHGIGYKFGGD</sequence>
<dbReference type="GO" id="GO:0005829">
    <property type="term" value="C:cytosol"/>
    <property type="evidence" value="ECO:0007669"/>
    <property type="project" value="TreeGrafter"/>
</dbReference>
<dbReference type="Gene3D" id="6.10.250.690">
    <property type="match status" value="1"/>
</dbReference>
<dbReference type="PANTHER" id="PTHR48111">
    <property type="entry name" value="REGULATOR OF RPOS"/>
    <property type="match status" value="1"/>
</dbReference>
<evidence type="ECO:0000259" key="11">
    <source>
        <dbReference type="PROSITE" id="PS51755"/>
    </source>
</evidence>
<feature type="domain" description="OmpR/PhoB-type" evidence="11">
    <location>
        <begin position="130"/>
        <end position="231"/>
    </location>
</feature>
<evidence type="ECO:0000313" key="12">
    <source>
        <dbReference type="EMBL" id="KNZ70563.1"/>
    </source>
</evidence>
<keyword evidence="13" id="KW-1185">Reference proteome</keyword>
<feature type="modified residue" description="4-aspartylphosphate" evidence="8">
    <location>
        <position position="55"/>
    </location>
</feature>
<comment type="caution">
    <text evidence="12">The sequence shown here is derived from an EMBL/GenBank/DDBJ whole genome shotgun (WGS) entry which is preliminary data.</text>
</comment>
<evidence type="ECO:0000256" key="8">
    <source>
        <dbReference type="PROSITE-ProRule" id="PRU00169"/>
    </source>
</evidence>
<reference evidence="13" key="1">
    <citation type="submission" date="2015-07" db="EMBL/GenBank/DDBJ databases">
        <title>Complete Genome of Thermincola ferriacetica strain Z-0001T.</title>
        <authorList>
            <person name="Lusk B."/>
            <person name="Badalamenti J.P."/>
            <person name="Parameswaran P."/>
            <person name="Bond D.R."/>
            <person name="Torres C.I."/>
        </authorList>
    </citation>
    <scope>NUCLEOTIDE SEQUENCE [LARGE SCALE GENOMIC DNA]</scope>
    <source>
        <strain evidence="13">Z-0001</strain>
    </source>
</reference>
<keyword evidence="3" id="KW-0902">Two-component regulatory system</keyword>
<dbReference type="Pfam" id="PF00486">
    <property type="entry name" value="Trans_reg_C"/>
    <property type="match status" value="1"/>
</dbReference>
<dbReference type="SUPFAM" id="SSF52172">
    <property type="entry name" value="CheY-like"/>
    <property type="match status" value="1"/>
</dbReference>
<protein>
    <recommendedName>
        <fullName evidence="1">Stage 0 sporulation protein A homolog</fullName>
    </recommendedName>
</protein>
<feature type="DNA-binding region" description="OmpR/PhoB-type" evidence="9">
    <location>
        <begin position="130"/>
        <end position="231"/>
    </location>
</feature>
<dbReference type="InterPro" id="IPR001789">
    <property type="entry name" value="Sig_transdc_resp-reg_receiver"/>
</dbReference>
<keyword evidence="6" id="KW-0804">Transcription</keyword>
<dbReference type="Proteomes" id="UP000037175">
    <property type="component" value="Unassembled WGS sequence"/>
</dbReference>
<evidence type="ECO:0000256" key="9">
    <source>
        <dbReference type="PROSITE-ProRule" id="PRU01091"/>
    </source>
</evidence>
<keyword evidence="5 9" id="KW-0238">DNA-binding</keyword>
<dbReference type="InterPro" id="IPR036388">
    <property type="entry name" value="WH-like_DNA-bd_sf"/>
</dbReference>
<dbReference type="GO" id="GO:0000156">
    <property type="term" value="F:phosphorelay response regulator activity"/>
    <property type="evidence" value="ECO:0007669"/>
    <property type="project" value="TreeGrafter"/>
</dbReference>
<dbReference type="CDD" id="cd17574">
    <property type="entry name" value="REC_OmpR"/>
    <property type="match status" value="1"/>
</dbReference>
<dbReference type="Gene3D" id="3.40.50.2300">
    <property type="match status" value="1"/>
</dbReference>
<organism evidence="12 13">
    <name type="scientific">Thermincola ferriacetica</name>
    <dbReference type="NCBI Taxonomy" id="281456"/>
    <lineage>
        <taxon>Bacteria</taxon>
        <taxon>Bacillati</taxon>
        <taxon>Bacillota</taxon>
        <taxon>Clostridia</taxon>
        <taxon>Eubacteriales</taxon>
        <taxon>Thermincolaceae</taxon>
        <taxon>Thermincola</taxon>
    </lineage>
</organism>
<dbReference type="PROSITE" id="PS51755">
    <property type="entry name" value="OMPR_PHOB"/>
    <property type="match status" value="1"/>
</dbReference>
<keyword evidence="2 8" id="KW-0597">Phosphoprotein</keyword>
<dbReference type="AlphaFoldDB" id="A0A0L6W5C2"/>
<dbReference type="Pfam" id="PF00072">
    <property type="entry name" value="Response_reg"/>
    <property type="match status" value="1"/>
</dbReference>
<dbReference type="PANTHER" id="PTHR48111:SF73">
    <property type="entry name" value="ALKALINE PHOSPHATASE SYNTHESIS TRANSCRIPTIONAL REGULATORY PROTEIN PHOP"/>
    <property type="match status" value="1"/>
</dbReference>
<name>A0A0L6W5C2_9FIRM</name>
<dbReference type="InterPro" id="IPR011006">
    <property type="entry name" value="CheY-like_superfamily"/>
</dbReference>
<dbReference type="GO" id="GO:0032993">
    <property type="term" value="C:protein-DNA complex"/>
    <property type="evidence" value="ECO:0007669"/>
    <property type="project" value="TreeGrafter"/>
</dbReference>
<comment type="function">
    <text evidence="7">May play the central regulatory role in sporulation. It may be an element of the effector pathway responsible for the activation of sporulation genes in response to nutritional stress. Spo0A may act in concert with spo0H (a sigma factor) to control the expression of some genes that are critical to the sporulation process.</text>
</comment>
<dbReference type="InterPro" id="IPR039420">
    <property type="entry name" value="WalR-like"/>
</dbReference>
<evidence type="ECO:0000256" key="5">
    <source>
        <dbReference type="ARBA" id="ARBA00023125"/>
    </source>
</evidence>
<dbReference type="PATRIC" id="fig|281456.6.peg.793"/>
<dbReference type="RefSeq" id="WP_052216928.1">
    <property type="nucleotide sequence ID" value="NZ_LGTE01000003.1"/>
</dbReference>
<gene>
    <name evidence="12" type="ORF">Tfer_0747</name>
</gene>
<evidence type="ECO:0000256" key="3">
    <source>
        <dbReference type="ARBA" id="ARBA00023012"/>
    </source>
</evidence>